<dbReference type="SMART" id="SM00418">
    <property type="entry name" value="HTH_ARSR"/>
    <property type="match status" value="1"/>
</dbReference>
<dbReference type="PROSITE" id="PS50987">
    <property type="entry name" value="HTH_ARSR_2"/>
    <property type="match status" value="1"/>
</dbReference>
<dbReference type="Proteomes" id="UP000070195">
    <property type="component" value="Unassembled WGS sequence"/>
</dbReference>
<dbReference type="InterPro" id="IPR001845">
    <property type="entry name" value="HTH_ArsR_DNA-bd_dom"/>
</dbReference>
<feature type="domain" description="HTH arsR-type" evidence="1">
    <location>
        <begin position="1"/>
        <end position="74"/>
    </location>
</feature>
<accession>A0A133UC56</accession>
<dbReference type="EMBL" id="LHXM01000013">
    <property type="protein sequence ID" value="KXA91782.1"/>
    <property type="molecule type" value="Genomic_DNA"/>
</dbReference>
<dbReference type="SUPFAM" id="SSF46785">
    <property type="entry name" value="Winged helix' DNA-binding domain"/>
    <property type="match status" value="1"/>
</dbReference>
<comment type="caution">
    <text evidence="2">The sequence shown here is derived from an EMBL/GenBank/DDBJ whole genome shotgun (WGS) entry which is preliminary data.</text>
</comment>
<organism evidence="2 3">
    <name type="scientific">candidate division MSBL1 archaeon SCGC-AAA259D18</name>
    <dbReference type="NCBI Taxonomy" id="1698262"/>
    <lineage>
        <taxon>Archaea</taxon>
        <taxon>Methanobacteriati</taxon>
        <taxon>Methanobacteriota</taxon>
        <taxon>candidate division MSBL1</taxon>
    </lineage>
</organism>
<reference evidence="2 3" key="1">
    <citation type="journal article" date="2016" name="Sci. Rep.">
        <title>Metabolic traits of an uncultured archaeal lineage -MSBL1- from brine pools of the Red Sea.</title>
        <authorList>
            <person name="Mwirichia R."/>
            <person name="Alam I."/>
            <person name="Rashid M."/>
            <person name="Vinu M."/>
            <person name="Ba-Alawi W."/>
            <person name="Anthony Kamau A."/>
            <person name="Kamanda Ngugi D."/>
            <person name="Goker M."/>
            <person name="Klenk H.P."/>
            <person name="Bajic V."/>
            <person name="Stingl U."/>
        </authorList>
    </citation>
    <scope>NUCLEOTIDE SEQUENCE [LARGE SCALE GENOMIC DNA]</scope>
    <source>
        <strain evidence="2">SCGC-AAA259D18</strain>
    </source>
</reference>
<dbReference type="InterPro" id="IPR036390">
    <property type="entry name" value="WH_DNA-bd_sf"/>
</dbReference>
<dbReference type="CDD" id="cd00090">
    <property type="entry name" value="HTH_ARSR"/>
    <property type="match status" value="1"/>
</dbReference>
<gene>
    <name evidence="2" type="ORF">AKJ63_00890</name>
</gene>
<dbReference type="Gene3D" id="1.10.10.10">
    <property type="entry name" value="Winged helix-like DNA-binding domain superfamily/Winged helix DNA-binding domain"/>
    <property type="match status" value="1"/>
</dbReference>
<dbReference type="InterPro" id="IPR011991">
    <property type="entry name" value="ArsR-like_HTH"/>
</dbReference>
<dbReference type="InterPro" id="IPR005149">
    <property type="entry name" value="Tscrpt_reg_PadR_N"/>
</dbReference>
<dbReference type="GO" id="GO:0003700">
    <property type="term" value="F:DNA-binding transcription factor activity"/>
    <property type="evidence" value="ECO:0007669"/>
    <property type="project" value="InterPro"/>
</dbReference>
<proteinExistence type="predicted"/>
<evidence type="ECO:0000313" key="2">
    <source>
        <dbReference type="EMBL" id="KXA91782.1"/>
    </source>
</evidence>
<sequence length="74" mass="8366">MAIIGSAKKELLEAIGREPSHGYELSERVGISKSSVYDHLGDLFESDLVKFKKRGRRKVYELTDKGEKLLEALE</sequence>
<dbReference type="Pfam" id="PF03551">
    <property type="entry name" value="PadR"/>
    <property type="match status" value="1"/>
</dbReference>
<dbReference type="InterPro" id="IPR036388">
    <property type="entry name" value="WH-like_DNA-bd_sf"/>
</dbReference>
<evidence type="ECO:0000313" key="3">
    <source>
        <dbReference type="Proteomes" id="UP000070195"/>
    </source>
</evidence>
<keyword evidence="3" id="KW-1185">Reference proteome</keyword>
<name>A0A133UC56_9EURY</name>
<protein>
    <recommendedName>
        <fullName evidence="1">HTH arsR-type domain-containing protein</fullName>
    </recommendedName>
</protein>
<dbReference type="AlphaFoldDB" id="A0A133UC56"/>
<evidence type="ECO:0000259" key="1">
    <source>
        <dbReference type="PROSITE" id="PS50987"/>
    </source>
</evidence>